<protein>
    <submittedName>
        <fullName evidence="1">4-amino-4-deoxychorismate lyase</fullName>
        <ecNumber evidence="1">4.1.3.38</ecNumber>
    </submittedName>
</protein>
<reference evidence="1 2" key="1">
    <citation type="submission" date="2020-03" db="EMBL/GenBank/DDBJ databases">
        <title>Genomic Encyclopedia of Type Strains, Phase IV (KMG-IV): sequencing the most valuable type-strain genomes for metagenomic binning, comparative biology and taxonomic classification.</title>
        <authorList>
            <person name="Goeker M."/>
        </authorList>
    </citation>
    <scope>NUCLEOTIDE SEQUENCE [LARGE SCALE GENOMIC DNA]</scope>
    <source>
        <strain evidence="1 2">DSM 102865</strain>
    </source>
</reference>
<dbReference type="InterPro" id="IPR043132">
    <property type="entry name" value="BCAT-like_C"/>
</dbReference>
<sequence>MSHTLCIETIRVENREFKHLDYHEARLNKTRKELWGFTDYWNLSEMIILPDCIENELHKCRIAYGKEIDNIKWEPYAPRAIRKIRKVYDDTIDYTYKYNDRDELNTLFAQREDADEVLIIKDGMVTDSFYCNVAFFDGAKWFTPSTYLLPGTQRAFLLDSGVVEERDISENEILTYHKIRLFNAMVGWENAATLEVGLIG</sequence>
<dbReference type="InterPro" id="IPR036038">
    <property type="entry name" value="Aminotransferase-like"/>
</dbReference>
<dbReference type="Gene3D" id="3.20.10.10">
    <property type="entry name" value="D-amino Acid Aminotransferase, subunit A, domain 2"/>
    <property type="match status" value="1"/>
</dbReference>
<dbReference type="Proteomes" id="UP001179181">
    <property type="component" value="Unassembled WGS sequence"/>
</dbReference>
<organism evidence="1 2">
    <name type="scientific">Dyadobacter arcticus</name>
    <dbReference type="NCBI Taxonomy" id="1078754"/>
    <lineage>
        <taxon>Bacteria</taxon>
        <taxon>Pseudomonadati</taxon>
        <taxon>Bacteroidota</taxon>
        <taxon>Cytophagia</taxon>
        <taxon>Cytophagales</taxon>
        <taxon>Spirosomataceae</taxon>
        <taxon>Dyadobacter</taxon>
    </lineage>
</organism>
<dbReference type="RefSeq" id="WP_167275033.1">
    <property type="nucleotide sequence ID" value="NZ_JAASQJ010000005.1"/>
</dbReference>
<keyword evidence="2" id="KW-1185">Reference proteome</keyword>
<dbReference type="InterPro" id="IPR001544">
    <property type="entry name" value="Aminotrans_IV"/>
</dbReference>
<dbReference type="GO" id="GO:0008696">
    <property type="term" value="F:4-amino-4-deoxychorismate lyase activity"/>
    <property type="evidence" value="ECO:0007669"/>
    <property type="project" value="UniProtKB-EC"/>
</dbReference>
<dbReference type="EMBL" id="JAASQJ010000005">
    <property type="protein sequence ID" value="NIJ55347.1"/>
    <property type="molecule type" value="Genomic_DNA"/>
</dbReference>
<evidence type="ECO:0000313" key="1">
    <source>
        <dbReference type="EMBL" id="NIJ55347.1"/>
    </source>
</evidence>
<dbReference type="Gene3D" id="3.30.470.10">
    <property type="match status" value="1"/>
</dbReference>
<gene>
    <name evidence="1" type="ORF">FHS68_004536</name>
</gene>
<evidence type="ECO:0000313" key="2">
    <source>
        <dbReference type="Proteomes" id="UP001179181"/>
    </source>
</evidence>
<dbReference type="SUPFAM" id="SSF56752">
    <property type="entry name" value="D-aminoacid aminotransferase-like PLP-dependent enzymes"/>
    <property type="match status" value="1"/>
</dbReference>
<name>A0ABX0UR97_9BACT</name>
<dbReference type="InterPro" id="IPR043131">
    <property type="entry name" value="BCAT-like_N"/>
</dbReference>
<keyword evidence="1" id="KW-0456">Lyase</keyword>
<dbReference type="EC" id="4.1.3.38" evidence="1"/>
<proteinExistence type="predicted"/>
<accession>A0ABX0UR97</accession>
<comment type="caution">
    <text evidence="1">The sequence shown here is derived from an EMBL/GenBank/DDBJ whole genome shotgun (WGS) entry which is preliminary data.</text>
</comment>
<dbReference type="Pfam" id="PF01063">
    <property type="entry name" value="Aminotran_4"/>
    <property type="match status" value="1"/>
</dbReference>